<evidence type="ECO:0000256" key="5">
    <source>
        <dbReference type="SAM" id="MobiDB-lite"/>
    </source>
</evidence>
<dbReference type="Gene3D" id="2.30.30.140">
    <property type="match status" value="3"/>
</dbReference>
<dbReference type="SUPFAM" id="SSF54768">
    <property type="entry name" value="dsRNA-binding domain-like"/>
    <property type="match status" value="1"/>
</dbReference>
<keyword evidence="4" id="KW-0221">Differentiation</keyword>
<dbReference type="InterPro" id="IPR050621">
    <property type="entry name" value="Tudor_domain_containing"/>
</dbReference>
<evidence type="ECO:0000256" key="1">
    <source>
        <dbReference type="ARBA" id="ARBA00004496"/>
    </source>
</evidence>
<feature type="compositionally biased region" description="Low complexity" evidence="5">
    <location>
        <begin position="297"/>
        <end position="311"/>
    </location>
</feature>
<keyword evidence="2" id="KW-0963">Cytoplasm</keyword>
<evidence type="ECO:0000259" key="7">
    <source>
        <dbReference type="PROSITE" id="PS51644"/>
    </source>
</evidence>
<evidence type="ECO:0000259" key="6">
    <source>
        <dbReference type="PROSITE" id="PS50304"/>
    </source>
</evidence>
<feature type="compositionally biased region" description="Polar residues" evidence="5">
    <location>
        <begin position="319"/>
        <end position="329"/>
    </location>
</feature>
<dbReference type="Gene3D" id="3.30.160.20">
    <property type="match status" value="1"/>
</dbReference>
<dbReference type="KEGG" id="mde:101887520"/>
<reference evidence="8" key="1">
    <citation type="submission" date="2020-05" db="UniProtKB">
        <authorList>
            <consortium name="EnsemblMetazoa"/>
        </authorList>
    </citation>
    <scope>IDENTIFICATION</scope>
    <source>
        <strain evidence="8">Aabys</strain>
    </source>
</reference>
<comment type="subcellular location">
    <subcellularLocation>
        <location evidence="1">Cytoplasm</location>
    </subcellularLocation>
</comment>
<feature type="compositionally biased region" description="Low complexity" evidence="5">
    <location>
        <begin position="180"/>
        <end position="192"/>
    </location>
</feature>
<dbReference type="VEuPathDB" id="VectorBase:MDOMA2_020799"/>
<dbReference type="RefSeq" id="XP_005187440.2">
    <property type="nucleotide sequence ID" value="XM_005187383.4"/>
</dbReference>
<keyword evidence="4" id="KW-0744">Spermatogenesis</keyword>
<dbReference type="InterPro" id="IPR025605">
    <property type="entry name" value="OST-HTH/LOTUS_dom"/>
</dbReference>
<evidence type="ECO:0008006" key="9">
    <source>
        <dbReference type="Google" id="ProtNLM"/>
    </source>
</evidence>
<feature type="region of interest" description="Disordered" evidence="5">
    <location>
        <begin position="1007"/>
        <end position="1027"/>
    </location>
</feature>
<feature type="compositionally biased region" description="Polar residues" evidence="5">
    <location>
        <begin position="279"/>
        <end position="290"/>
    </location>
</feature>
<feature type="region of interest" description="Disordered" evidence="5">
    <location>
        <begin position="103"/>
        <end position="329"/>
    </location>
</feature>
<gene>
    <name evidence="8" type="primary">101887520</name>
</gene>
<dbReference type="CDD" id="cd09972">
    <property type="entry name" value="LOTUS_TDRD_OSKAR"/>
    <property type="match status" value="1"/>
</dbReference>
<dbReference type="InterPro" id="IPR041966">
    <property type="entry name" value="LOTUS-like"/>
</dbReference>
<dbReference type="VEuPathDB" id="VectorBase:MDOA012187"/>
<dbReference type="eggNOG" id="KOG2039">
    <property type="taxonomic scope" value="Eukaryota"/>
</dbReference>
<feature type="compositionally biased region" description="Low complexity" evidence="5">
    <location>
        <begin position="140"/>
        <end position="164"/>
    </location>
</feature>
<organism evidence="8">
    <name type="scientific">Musca domestica</name>
    <name type="common">House fly</name>
    <dbReference type="NCBI Taxonomy" id="7370"/>
    <lineage>
        <taxon>Eukaryota</taxon>
        <taxon>Metazoa</taxon>
        <taxon>Ecdysozoa</taxon>
        <taxon>Arthropoda</taxon>
        <taxon>Hexapoda</taxon>
        <taxon>Insecta</taxon>
        <taxon>Pterygota</taxon>
        <taxon>Neoptera</taxon>
        <taxon>Endopterygota</taxon>
        <taxon>Diptera</taxon>
        <taxon>Brachycera</taxon>
        <taxon>Muscomorpha</taxon>
        <taxon>Muscoidea</taxon>
        <taxon>Muscidae</taxon>
        <taxon>Musca</taxon>
    </lineage>
</organism>
<feature type="compositionally biased region" description="Low complexity" evidence="5">
    <location>
        <begin position="257"/>
        <end position="278"/>
    </location>
</feature>
<dbReference type="InterPro" id="IPR035437">
    <property type="entry name" value="SNase_OB-fold_sf"/>
</dbReference>
<proteinExistence type="predicted"/>
<feature type="compositionally biased region" description="Low complexity" evidence="5">
    <location>
        <begin position="214"/>
        <end position="232"/>
    </location>
</feature>
<dbReference type="Gene3D" id="3.30.420.610">
    <property type="entry name" value="LOTUS domain-like"/>
    <property type="match status" value="1"/>
</dbReference>
<dbReference type="EnsemblMetazoa" id="MDOA012187-RB">
    <property type="protein sequence ID" value="MDOA012187-PB"/>
    <property type="gene ID" value="MDOA012187"/>
</dbReference>
<name>A0A1I8N6Y3_MUSDO</name>
<dbReference type="PROSITE" id="PS51644">
    <property type="entry name" value="HTH_OST"/>
    <property type="match status" value="1"/>
</dbReference>
<dbReference type="PANTHER" id="PTHR22948">
    <property type="entry name" value="TUDOR DOMAIN CONTAINING PROTEIN"/>
    <property type="match status" value="1"/>
</dbReference>
<dbReference type="GO" id="GO:0030154">
    <property type="term" value="P:cell differentiation"/>
    <property type="evidence" value="ECO:0007669"/>
    <property type="project" value="UniProtKB-ARBA"/>
</dbReference>
<evidence type="ECO:0000256" key="3">
    <source>
        <dbReference type="ARBA" id="ARBA00022737"/>
    </source>
</evidence>
<protein>
    <recommendedName>
        <fullName evidence="9">Tudor domain protein</fullName>
    </recommendedName>
</protein>
<dbReference type="InterPro" id="IPR002999">
    <property type="entry name" value="Tudor"/>
</dbReference>
<sequence>MSNATTTTTTTTAPTAKQQELKHIASIVRALITSTKPPCYLKDILREYNEVESKQLPYKSLGYKTAQELLEDTGEFLFNGSRGSGDTIITAKFNSKTAHIASMVRAQKPSKSTRIAPVKAMKQPPRMPAHRSNGFAGGDRNNNNNNNSNSNSSNYGNRNSGNSNQSAHQQLQRQKSQGANSNSISSSSNSNSQPIDLRDMLNSKKNQRIQTQHSANEQNKSQQKNSQNDNQSPQTAAGPRPILGASKPSVQTDNKKSLSSSSTSSSSSMQSQKNTSSNKPQTTPAQQVGQKPQHRLNVNQNNQQQSAQVQAPMARPQKTPAQQQNTPIYLPSNNLTARLQQQQQQQTLIHQLHQQQQQIKAQATIPKALNEGDVPLKPVAMGGGLQHRLKVVNQVAAFPTQHKQPPFQHAKVDAISALIQFCRYKKLPPPRFNCIKAKFFGGRYTCRVEVNDIIFSTYPHQYETEYLAKEACAIQALDKLQMQEKKRPMPPCSFTSTELLDKLYTELLKFPHGVFAKNFPEWFETNFQQTIPEDWFGLIQTSSLFTIDTALTKAIIFANKDADKDITPLGAEDKTKVIQIDPICLPWSDEYWSIFITHCNSTVEVWGRLFGADYSGRYSALLNDIEVYMANKKERPVSITRKNIYLVSINDCWHRIRVEELDKSKASCLCFFIDFGDADWLPVEQLFICETHFLRLPAQAVPFSLYGLEDFEGNPAGRKCLEDLLATKSAVGKVFTKESEFYDTNSKCHGKIQVVLFDTSTQEDINLNQQLSNMICNETLPPEINQNTVTNTFVSHVSDNGDIFVQIKSPELKYVQMLLQQIIETRLNRDQHKVTFEDLKRSNMFLICDDEDANDVKWYRGSVVGAKTIKEDSNNYPMYYVDKGITKSVDISKIFLLESLSLALSKFPEQAIKVRLHNIPEISKHIVGRIRGLLPKDCEVLTKMAIPGPVPQVTIHTRLEGPGILVTINDVIRNEHELMGADMLPGPNNSTDGEEDDSISKFRLDFSKSSQDNSSSTSLASPKTPTSNSFIDITRGLTLTTVPGSPQKVSDLPKLNDYSNIPAIGELFEVRVTMSANPSNFTIQPYKDYPNLRTLMKELQTFCENSDEFIPTDMVEIGQAYAAKNADSFFHRVTAIKKCGDMIHVRFCDFGDSATVDSSHLKILPLKFRQLPKMAIQARLYGIKAVNGDWTLDDCKFFRKLTVGQTFVSVIKNIKYDNDTTPPTQILELELIDVTTDEDILVHELLLNEKRAMKEE</sequence>
<feature type="domain" description="Tudor" evidence="6">
    <location>
        <begin position="841"/>
        <end position="904"/>
    </location>
</feature>
<dbReference type="SMART" id="SM00333">
    <property type="entry name" value="TUDOR"/>
    <property type="match status" value="3"/>
</dbReference>
<evidence type="ECO:0000313" key="8">
    <source>
        <dbReference type="EnsemblMetazoa" id="MDOA012187-PB"/>
    </source>
</evidence>
<dbReference type="SUPFAM" id="SSF63748">
    <property type="entry name" value="Tudor/PWWP/MBT"/>
    <property type="match status" value="3"/>
</dbReference>
<dbReference type="PROSITE" id="PS50304">
    <property type="entry name" value="TUDOR"/>
    <property type="match status" value="1"/>
</dbReference>
<dbReference type="Pfam" id="PF12872">
    <property type="entry name" value="OST-HTH"/>
    <property type="match status" value="1"/>
</dbReference>
<dbReference type="GO" id="GO:0007283">
    <property type="term" value="P:spermatogenesis"/>
    <property type="evidence" value="ECO:0007669"/>
    <property type="project" value="UniProtKB-KW"/>
</dbReference>
<dbReference type="AlphaFoldDB" id="A0A1I8N6Y3"/>
<dbReference type="STRING" id="7370.A0A1I8N6Y3"/>
<dbReference type="CDD" id="cd00048">
    <property type="entry name" value="DSRM_SF"/>
    <property type="match status" value="1"/>
</dbReference>
<dbReference type="GO" id="GO:0005737">
    <property type="term" value="C:cytoplasm"/>
    <property type="evidence" value="ECO:0007669"/>
    <property type="project" value="UniProtKB-SubCell"/>
</dbReference>
<accession>A0A1I8N6Y3</accession>
<evidence type="ECO:0000256" key="2">
    <source>
        <dbReference type="ARBA" id="ARBA00022490"/>
    </source>
</evidence>
<dbReference type="OrthoDB" id="10034606at2759"/>
<dbReference type="Gene3D" id="2.40.50.90">
    <property type="match status" value="3"/>
</dbReference>
<dbReference type="PANTHER" id="PTHR22948:SF76">
    <property type="entry name" value="FI20010P1-RELATED"/>
    <property type="match status" value="1"/>
</dbReference>
<evidence type="ECO:0000256" key="4">
    <source>
        <dbReference type="ARBA" id="ARBA00022871"/>
    </source>
</evidence>
<keyword evidence="3" id="KW-0677">Repeat</keyword>
<feature type="domain" description="HTH OST-type" evidence="7">
    <location>
        <begin position="20"/>
        <end position="93"/>
    </location>
</feature>
<feature type="compositionally biased region" description="Polar residues" evidence="5">
    <location>
        <begin position="165"/>
        <end position="179"/>
    </location>
</feature>
<feature type="compositionally biased region" description="Low complexity" evidence="5">
    <location>
        <begin position="1007"/>
        <end position="1021"/>
    </location>
</feature>
<dbReference type="Pfam" id="PF00567">
    <property type="entry name" value="TUDOR"/>
    <property type="match status" value="3"/>
</dbReference>